<evidence type="ECO:0000256" key="2">
    <source>
        <dbReference type="SAM" id="SignalP"/>
    </source>
</evidence>
<name>A0ABT1QZ31_9GAMM</name>
<dbReference type="InterPro" id="IPR002890">
    <property type="entry name" value="MG2"/>
</dbReference>
<sequence length="1809" mass="196302">MDIRLRLVLLILVCASLPATAAPPRATAEFTDWGAPEIRFDQPMLTWAGRTTLHSIRTEPELDCEWSWQGADLLECIRPFDAADVPLATPYTIRLDGGQWNLAGEELAPVSLAVHSELPQLRVEDVAWSGGRASIRFSAPAGVTAADLRAVLRLQAADGADLPLQLEQDARQRGRKESSWQVRSLDADVSGELLLRVKPGLRIPAGPLPGAQDEVLLRVFQHEPYRLRRWACTGKVGQCAGGDRLVLEFSREPAPAALQRWLAQLPPGLRPDGSGAQAPYGSFAYNRLDVRFDPGWRLALRVERANTEFRLTVPDWLAAADGSALQAPVGITLRSSDFPPRMELAQSYLLLRPGDPAPVLGTTRNIPSVRIVERRLDAAGLQREEAVLQSRRDNRSRPLRALRVPAQLRRDGGLVFGQVQQSFVQDRSYAIAYAPFHVAALRTPRQILFWASGWKDFAPHANVEMELLQAVPSGALEQIAQGRSGDDGSLLLSLPARSKQYPLFLRARSGGQVSVLPLDDAPRAEDYSDAVPDGGLMYWGVSDRPLYRPGDAVQFRVWLRERAANHLRLAALPDALTLRLSAFGGGDSLQELQPQAQAGGSFSGALTLPAALDDGRYCLEPRLEGKESGEFCFDVQNYHATPLWAELKTAQSLVYDKESLRVALESGFYSGGPAADARAELQTLLTPLRLEDEFAEFAQFEFVDPYQGSLGSGGESLAAEKTRAVWLDQDGRYEYVLPLDSAQDADPDHTPIPFGRLELSAFVSTSSASYTNSTTVGLRFSRHRRFVGLKLGYDLNLAEDPQLTAVVIDADGKRVPGAPPVTLTIQQALPETAEAAAQDKAPILARCELLPDQPRRCPFRAPVTGSYRFVASSAGAVAATLTRHVWGEAYAPQEKPRAELQRSGTGPGGAEIVLRQPFARARVLFAVQHGAILKHWTAVVDGPELRFALDLPAEWAPGVTLGAVVYDAAGAAQPLAAELKLPVAAAPRTSPLQLQVPAAARPGEEITLRLHNRSAAPIDVVLALADESVRLQAPGILAERNPQTGGWLGALQSWRTARHLDLAGWPFSRGLAASWEQLLNQVDDEGEVLERIVVTGSRVRRADMVVLGPRQSLRDIRPAVAVRSHFADTAYWRASLPLAAGAEEAVRVRLPDNLTRWQVSAWTVQGDDGFYYDEAAVRAGLPLELRAEAPAQLHVGDQARIAAAVRNNSAAAQTVTAQLRLDGAGVSREAVQSRPLAPAQEMRLVAPAAPAAAGELSLQVQARAGADSDALSQPLPVASVEAQERVTVAGWMGGTSQVLQLPWLPPGARQAQLRLRAGRGAELFAGGWVAGLRDYPHRCWEQSLSRAVGAAAALRLPVLQGLWPQAEAALAEVLAQAPAYQQDGLFLFFTNPDGGQQDGHVLLTAYSVQALEFLAGWGHPVDAAVLARAREALSSHLDRALQHDGELTRRDWRELATVLAVLPAEPRFDALVGLADQHWDELDHFARSRLLLAMQARSGRFPQRAQRQEQLRAAAPLQGGRRVLHGAGDRSAWLGSDLRDQCGLIDALQRLDPQDAELPAWRRGLGDLYAGGGVNVDTQAAAQCLMAVAALPPAAAADAHLVVELDGRRESVALGGPAAEPFWSRPLDAAARTLTLQSDADEAGLGYVAEVSYLHDQRESQPVGIGLALQRRYAVWRGGEWRAVADGRIQPGERVRVELRLVTAALRHHVALVDSVPGGLRPEQFELDRVGGVELRDSGRGSWLFGTRRHSDTDVRFYAERLPPGDHVVYYYARAAHRGDYFAPPATAELMYGGASVARTAPQRVKIGD</sequence>
<dbReference type="Pfam" id="PF00207">
    <property type="entry name" value="A2M"/>
    <property type="match status" value="1"/>
</dbReference>
<gene>
    <name evidence="5" type="ORF">NM961_22765</name>
</gene>
<dbReference type="Pfam" id="PF01835">
    <property type="entry name" value="MG2"/>
    <property type="match status" value="1"/>
</dbReference>
<evidence type="ECO:0000313" key="6">
    <source>
        <dbReference type="Proteomes" id="UP001165498"/>
    </source>
</evidence>
<comment type="similarity">
    <text evidence="1">Belongs to the protease inhibitor I39 (alpha-2-macroglobulin) family. Bacterial alpha-2-macroglobulin subfamily.</text>
</comment>
<feature type="signal peptide" evidence="2">
    <location>
        <begin position="1"/>
        <end position="21"/>
    </location>
</feature>
<dbReference type="Gene3D" id="2.60.40.1930">
    <property type="match status" value="1"/>
</dbReference>
<dbReference type="SMART" id="SM01359">
    <property type="entry name" value="A2M_N_2"/>
    <property type="match status" value="1"/>
</dbReference>
<dbReference type="Gene3D" id="1.50.10.20">
    <property type="match status" value="1"/>
</dbReference>
<dbReference type="InterPro" id="IPR011625">
    <property type="entry name" value="A2M_N_BRD"/>
</dbReference>
<dbReference type="InterPro" id="IPR051802">
    <property type="entry name" value="YfhM-like"/>
</dbReference>
<dbReference type="Pfam" id="PF17973">
    <property type="entry name" value="bMG10"/>
    <property type="match status" value="1"/>
</dbReference>
<feature type="domain" description="Alpha-2-macroglobulin" evidence="4">
    <location>
        <begin position="1129"/>
        <end position="1219"/>
    </location>
</feature>
<accession>A0ABT1QZ31</accession>
<keyword evidence="2" id="KW-0732">Signal</keyword>
<feature type="domain" description="Alpha-2-macroglobulin bait region" evidence="3">
    <location>
        <begin position="898"/>
        <end position="1032"/>
    </location>
</feature>
<dbReference type="PANTHER" id="PTHR40094">
    <property type="entry name" value="ALPHA-2-MACROGLOBULIN HOMOLOG"/>
    <property type="match status" value="1"/>
</dbReference>
<comment type="caution">
    <text evidence="5">The sequence shown here is derived from an EMBL/GenBank/DDBJ whole genome shotgun (WGS) entry which is preliminary data.</text>
</comment>
<dbReference type="PANTHER" id="PTHR40094:SF1">
    <property type="entry name" value="UBIQUITIN DOMAIN-CONTAINING PROTEIN"/>
    <property type="match status" value="1"/>
</dbReference>
<organism evidence="5 6">
    <name type="scientific">Tahibacter harae</name>
    <dbReference type="NCBI Taxonomy" id="2963937"/>
    <lineage>
        <taxon>Bacteria</taxon>
        <taxon>Pseudomonadati</taxon>
        <taxon>Pseudomonadota</taxon>
        <taxon>Gammaproteobacteria</taxon>
        <taxon>Lysobacterales</taxon>
        <taxon>Rhodanobacteraceae</taxon>
        <taxon>Tahibacter</taxon>
    </lineage>
</organism>
<evidence type="ECO:0000259" key="3">
    <source>
        <dbReference type="SMART" id="SM01359"/>
    </source>
</evidence>
<reference evidence="5" key="1">
    <citation type="submission" date="2022-07" db="EMBL/GenBank/DDBJ databases">
        <title>Tahibacter sp., a new gammaproteobacterium isolated from the silt sample collected at pig farm.</title>
        <authorList>
            <person name="Chen H."/>
        </authorList>
    </citation>
    <scope>NUCLEOTIDE SEQUENCE</scope>
    <source>
        <strain evidence="5">P2K</strain>
    </source>
</reference>
<dbReference type="InterPro" id="IPR008930">
    <property type="entry name" value="Terpenoid_cyclase/PrenylTrfase"/>
</dbReference>
<dbReference type="Pfam" id="PF07703">
    <property type="entry name" value="A2M_BRD"/>
    <property type="match status" value="1"/>
</dbReference>
<evidence type="ECO:0000313" key="5">
    <source>
        <dbReference type="EMBL" id="MCQ4167546.1"/>
    </source>
</evidence>
<dbReference type="RefSeq" id="WP_255916732.1">
    <property type="nucleotide sequence ID" value="NZ_JANFQO010000034.1"/>
</dbReference>
<dbReference type="SMART" id="SM01360">
    <property type="entry name" value="A2M"/>
    <property type="match status" value="1"/>
</dbReference>
<proteinExistence type="inferred from homology"/>
<dbReference type="EMBL" id="JANFQO010000034">
    <property type="protein sequence ID" value="MCQ4167546.1"/>
    <property type="molecule type" value="Genomic_DNA"/>
</dbReference>
<keyword evidence="6" id="KW-1185">Reference proteome</keyword>
<dbReference type="InterPro" id="IPR041246">
    <property type="entry name" value="Bact_MG10"/>
</dbReference>
<dbReference type="SUPFAM" id="SSF48239">
    <property type="entry name" value="Terpenoid cyclases/Protein prenyltransferases"/>
    <property type="match status" value="1"/>
</dbReference>
<protein>
    <submittedName>
        <fullName evidence="5">MG2 domain-containing protein</fullName>
    </submittedName>
</protein>
<evidence type="ECO:0000256" key="1">
    <source>
        <dbReference type="ARBA" id="ARBA00010556"/>
    </source>
</evidence>
<dbReference type="InterPro" id="IPR001599">
    <property type="entry name" value="Macroglobln_a2"/>
</dbReference>
<dbReference type="Proteomes" id="UP001165498">
    <property type="component" value="Unassembled WGS sequence"/>
</dbReference>
<feature type="chain" id="PRO_5046546472" evidence="2">
    <location>
        <begin position="22"/>
        <end position="1809"/>
    </location>
</feature>
<evidence type="ECO:0000259" key="4">
    <source>
        <dbReference type="SMART" id="SM01360"/>
    </source>
</evidence>